<evidence type="ECO:0000256" key="2">
    <source>
        <dbReference type="ARBA" id="ARBA00022475"/>
    </source>
</evidence>
<keyword evidence="5 6" id="KW-0472">Membrane</keyword>
<keyword evidence="8" id="KW-1185">Reference proteome</keyword>
<feature type="transmembrane region" description="Helical" evidence="6">
    <location>
        <begin position="151"/>
        <end position="171"/>
    </location>
</feature>
<feature type="transmembrane region" description="Helical" evidence="6">
    <location>
        <begin position="186"/>
        <end position="206"/>
    </location>
</feature>
<feature type="transmembrane region" description="Helical" evidence="6">
    <location>
        <begin position="75"/>
        <end position="93"/>
    </location>
</feature>
<sequence>MNLSLLLTIGIIHLVALASPGPDLALMLRYSACRRAAVGAAAGIALGIMVHSILSLTGVSLLLQGHALLFDLVRLAGAVYLGWLGIGALRAALRPSAASMAADAAAPGLPTSGFWTGFTTNLLNPKALVFFIGLLAALVGPEVNWLTRAALVAELFLLSLVWFMLLAWWLSSPRVQSRLLTWSRPINGLCGLLFCGVAGSILWLLASEALG</sequence>
<dbReference type="STRING" id="1414654.BFR47_08275"/>
<feature type="transmembrane region" description="Helical" evidence="6">
    <location>
        <begin position="42"/>
        <end position="63"/>
    </location>
</feature>
<evidence type="ECO:0000313" key="7">
    <source>
        <dbReference type="EMBL" id="OIN14278.1"/>
    </source>
</evidence>
<dbReference type="Proteomes" id="UP000243073">
    <property type="component" value="Unassembled WGS sequence"/>
</dbReference>
<dbReference type="AlphaFoldDB" id="A0A1J4QJY8"/>
<gene>
    <name evidence="7" type="ORF">BFR47_08275</name>
</gene>
<comment type="subcellular location">
    <subcellularLocation>
        <location evidence="1">Cell membrane</location>
        <topology evidence="1">Multi-pass membrane protein</topology>
    </subcellularLocation>
</comment>
<keyword evidence="2" id="KW-1003">Cell membrane</keyword>
<name>A0A1J4QJY8_9GAMM</name>
<evidence type="ECO:0000256" key="6">
    <source>
        <dbReference type="SAM" id="Phobius"/>
    </source>
</evidence>
<evidence type="ECO:0000256" key="4">
    <source>
        <dbReference type="ARBA" id="ARBA00022989"/>
    </source>
</evidence>
<comment type="caution">
    <text evidence="7">The sequence shown here is derived from an EMBL/GenBank/DDBJ whole genome shotgun (WGS) entry which is preliminary data.</text>
</comment>
<dbReference type="InterPro" id="IPR001123">
    <property type="entry name" value="LeuE-type"/>
</dbReference>
<dbReference type="EMBL" id="MDKE01000002">
    <property type="protein sequence ID" value="OIN14278.1"/>
    <property type="molecule type" value="Genomic_DNA"/>
</dbReference>
<dbReference type="PANTHER" id="PTHR30086:SF17">
    <property type="entry name" value="LYSE FAMILY TRANSLOCATOR"/>
    <property type="match status" value="1"/>
</dbReference>
<reference evidence="7 8" key="1">
    <citation type="submission" date="2016-07" db="EMBL/GenBank/DDBJ databases">
        <title>Draft Genome Sequence of Oceanisphaera psychrotolerans, isolated from coastal sediment samples.</title>
        <authorList>
            <person name="Zhuo S."/>
            <person name="Ruan Z."/>
        </authorList>
    </citation>
    <scope>NUCLEOTIDE SEQUENCE [LARGE SCALE GENOMIC DNA]</scope>
    <source>
        <strain evidence="7 8">LAM-WHM-ZC</strain>
    </source>
</reference>
<evidence type="ECO:0000256" key="5">
    <source>
        <dbReference type="ARBA" id="ARBA00023136"/>
    </source>
</evidence>
<protein>
    <submittedName>
        <fullName evidence="7">Lysine transporter LysE</fullName>
    </submittedName>
</protein>
<dbReference type="OrthoDB" id="581870at2"/>
<dbReference type="PANTHER" id="PTHR30086">
    <property type="entry name" value="ARGININE EXPORTER PROTEIN ARGO"/>
    <property type="match status" value="1"/>
</dbReference>
<feature type="transmembrane region" description="Helical" evidence="6">
    <location>
        <begin position="113"/>
        <end position="139"/>
    </location>
</feature>
<keyword evidence="3 6" id="KW-0812">Transmembrane</keyword>
<dbReference type="GO" id="GO:0005886">
    <property type="term" value="C:plasma membrane"/>
    <property type="evidence" value="ECO:0007669"/>
    <property type="project" value="UniProtKB-SubCell"/>
</dbReference>
<dbReference type="RefSeq" id="WP_071471268.1">
    <property type="nucleotide sequence ID" value="NZ_MDKE01000002.1"/>
</dbReference>
<keyword evidence="4 6" id="KW-1133">Transmembrane helix</keyword>
<proteinExistence type="predicted"/>
<dbReference type="GO" id="GO:0015171">
    <property type="term" value="F:amino acid transmembrane transporter activity"/>
    <property type="evidence" value="ECO:0007669"/>
    <property type="project" value="TreeGrafter"/>
</dbReference>
<evidence type="ECO:0000256" key="3">
    <source>
        <dbReference type="ARBA" id="ARBA00022692"/>
    </source>
</evidence>
<dbReference type="Pfam" id="PF01810">
    <property type="entry name" value="LysE"/>
    <property type="match status" value="1"/>
</dbReference>
<organism evidence="7 8">
    <name type="scientific">Oceanisphaera psychrotolerans</name>
    <dbReference type="NCBI Taxonomy" id="1414654"/>
    <lineage>
        <taxon>Bacteria</taxon>
        <taxon>Pseudomonadati</taxon>
        <taxon>Pseudomonadota</taxon>
        <taxon>Gammaproteobacteria</taxon>
        <taxon>Aeromonadales</taxon>
        <taxon>Aeromonadaceae</taxon>
        <taxon>Oceanisphaera</taxon>
    </lineage>
</organism>
<accession>A0A1J4QJY8</accession>
<evidence type="ECO:0000256" key="1">
    <source>
        <dbReference type="ARBA" id="ARBA00004651"/>
    </source>
</evidence>
<evidence type="ECO:0000313" key="8">
    <source>
        <dbReference type="Proteomes" id="UP000243073"/>
    </source>
</evidence>